<dbReference type="InterPro" id="IPR029045">
    <property type="entry name" value="ClpP/crotonase-like_dom_sf"/>
</dbReference>
<dbReference type="CDD" id="cd07561">
    <property type="entry name" value="Peptidase_S41_CPP_like"/>
    <property type="match status" value="1"/>
</dbReference>
<dbReference type="InterPro" id="IPR005151">
    <property type="entry name" value="Tail-specific_protease"/>
</dbReference>
<dbReference type="PANTHER" id="PTHR32060">
    <property type="entry name" value="TAIL-SPECIFIC PROTEASE"/>
    <property type="match status" value="1"/>
</dbReference>
<protein>
    <submittedName>
        <fullName evidence="2">S41 family peptidase</fullName>
    </submittedName>
</protein>
<evidence type="ECO:0000259" key="1">
    <source>
        <dbReference type="PROSITE" id="PS50106"/>
    </source>
</evidence>
<feature type="domain" description="PDZ" evidence="1">
    <location>
        <begin position="105"/>
        <end position="167"/>
    </location>
</feature>
<dbReference type="PANTHER" id="PTHR32060:SF30">
    <property type="entry name" value="CARBOXY-TERMINAL PROCESSING PROTEASE CTPA"/>
    <property type="match status" value="1"/>
</dbReference>
<dbReference type="InterPro" id="IPR041489">
    <property type="entry name" value="PDZ_6"/>
</dbReference>
<reference evidence="3" key="1">
    <citation type="journal article" date="2019" name="Int. J. Syst. Evol. Microbiol.">
        <title>The Global Catalogue of Microorganisms (GCM) 10K type strain sequencing project: providing services to taxonomists for standard genome sequencing and annotation.</title>
        <authorList>
            <consortium name="The Broad Institute Genomics Platform"/>
            <consortium name="The Broad Institute Genome Sequencing Center for Infectious Disease"/>
            <person name="Wu L."/>
            <person name="Ma J."/>
        </authorList>
    </citation>
    <scope>NUCLEOTIDE SEQUENCE [LARGE SCALE GENOMIC DNA]</scope>
    <source>
        <strain evidence="3">CCUG 55250</strain>
    </source>
</reference>
<keyword evidence="3" id="KW-1185">Reference proteome</keyword>
<dbReference type="SUPFAM" id="SSF52096">
    <property type="entry name" value="ClpP/crotonase"/>
    <property type="match status" value="1"/>
</dbReference>
<sequence>MKISWNVQSLAWMVVVGAGLWLSGCTKDPAVTPDSPVKGTPAKADQSVNNWILENMRAVYYWNDKMPASPDTTLEPNAFFYSLLYDYTNKANPERDRFSWIQESAAELKSSLSGEEKTTGLEVKYYLRASGSTDVISTVLYVLPGSPADKAGLKRGDIITTINGQKLTTSNYASLATDPTTFRYGLGRIESGKIVDTQTVKTVTAEVFQQNPVLLDSVYVVGTKRIGYLVYNQFIPGPNGSTTPVYDQKLEQIFSKFKALGVNELVLDLRYNPGGYVSSSVKLASMIGKGVDNTKTYYRMEYNKNVMAEIASEGQTDNLITRFQYKVQNIGANLSRVFVLTTGGTASASELIINGLKPFMPVITIGETTYGKNVGSITISDDSGKIRWGMQPIVFKSFNALNQSDYSTGFTPTIAKTEPLAVKPLGDVEEVYLATALAQITGAGTARIGTDQGPQLPVLGSSVERRAGGSNMFDDLKTLNR</sequence>
<dbReference type="InterPro" id="IPR041613">
    <property type="entry name" value="Pept_S41_N"/>
</dbReference>
<dbReference type="EMBL" id="JBHSMA010000006">
    <property type="protein sequence ID" value="MFC5411375.1"/>
    <property type="molecule type" value="Genomic_DNA"/>
</dbReference>
<dbReference type="InterPro" id="IPR036034">
    <property type="entry name" value="PDZ_sf"/>
</dbReference>
<proteinExistence type="predicted"/>
<dbReference type="Pfam" id="PF17820">
    <property type="entry name" value="PDZ_6"/>
    <property type="match status" value="1"/>
</dbReference>
<dbReference type="SMART" id="SM00245">
    <property type="entry name" value="TSPc"/>
    <property type="match status" value="1"/>
</dbReference>
<dbReference type="Gene3D" id="3.30.750.170">
    <property type="match status" value="1"/>
</dbReference>
<evidence type="ECO:0000313" key="2">
    <source>
        <dbReference type="EMBL" id="MFC5411375.1"/>
    </source>
</evidence>
<gene>
    <name evidence="2" type="ORF">ACFPMF_18785</name>
</gene>
<dbReference type="SUPFAM" id="SSF50156">
    <property type="entry name" value="PDZ domain-like"/>
    <property type="match status" value="1"/>
</dbReference>
<dbReference type="InterPro" id="IPR001478">
    <property type="entry name" value="PDZ"/>
</dbReference>
<dbReference type="PROSITE" id="PS51257">
    <property type="entry name" value="PROKAR_LIPOPROTEIN"/>
    <property type="match status" value="1"/>
</dbReference>
<organism evidence="2 3">
    <name type="scientific">Larkinella bovis</name>
    <dbReference type="NCBI Taxonomy" id="683041"/>
    <lineage>
        <taxon>Bacteria</taxon>
        <taxon>Pseudomonadati</taxon>
        <taxon>Bacteroidota</taxon>
        <taxon>Cytophagia</taxon>
        <taxon>Cytophagales</taxon>
        <taxon>Spirosomataceae</taxon>
        <taxon>Larkinella</taxon>
    </lineage>
</organism>
<comment type="caution">
    <text evidence="2">The sequence shown here is derived from an EMBL/GenBank/DDBJ whole genome shotgun (WGS) entry which is preliminary data.</text>
</comment>
<dbReference type="Gene3D" id="2.30.42.10">
    <property type="match status" value="1"/>
</dbReference>
<evidence type="ECO:0000313" key="3">
    <source>
        <dbReference type="Proteomes" id="UP001596106"/>
    </source>
</evidence>
<accession>A0ABW0IG69</accession>
<dbReference type="Pfam" id="PF03572">
    <property type="entry name" value="Peptidase_S41"/>
    <property type="match status" value="1"/>
</dbReference>
<dbReference type="Pfam" id="PF18294">
    <property type="entry name" value="Pept_S41_N"/>
    <property type="match status" value="1"/>
</dbReference>
<dbReference type="PROSITE" id="PS50106">
    <property type="entry name" value="PDZ"/>
    <property type="match status" value="1"/>
</dbReference>
<name>A0ABW0IG69_9BACT</name>
<dbReference type="RefSeq" id="WP_379848214.1">
    <property type="nucleotide sequence ID" value="NZ_JBHSMA010000006.1"/>
</dbReference>
<dbReference type="Proteomes" id="UP001596106">
    <property type="component" value="Unassembled WGS sequence"/>
</dbReference>
<dbReference type="Gene3D" id="3.90.226.10">
    <property type="entry name" value="2-enoyl-CoA Hydratase, Chain A, domain 1"/>
    <property type="match status" value="1"/>
</dbReference>